<reference evidence="1 2" key="1">
    <citation type="journal article" date="2019" name="Commun. Biol.">
        <title>The bagworm genome reveals a unique fibroin gene that provides high tensile strength.</title>
        <authorList>
            <person name="Kono N."/>
            <person name="Nakamura H."/>
            <person name="Ohtoshi R."/>
            <person name="Tomita M."/>
            <person name="Numata K."/>
            <person name="Arakawa K."/>
        </authorList>
    </citation>
    <scope>NUCLEOTIDE SEQUENCE [LARGE SCALE GENOMIC DNA]</scope>
</reference>
<keyword evidence="2" id="KW-1185">Reference proteome</keyword>
<accession>A0A4C1VKE8</accession>
<dbReference type="AlphaFoldDB" id="A0A4C1VKE8"/>
<gene>
    <name evidence="1" type="ORF">EVAR_36296_1</name>
</gene>
<comment type="caution">
    <text evidence="1">The sequence shown here is derived from an EMBL/GenBank/DDBJ whole genome shotgun (WGS) entry which is preliminary data.</text>
</comment>
<name>A0A4C1VKE8_EUMVA</name>
<dbReference type="Proteomes" id="UP000299102">
    <property type="component" value="Unassembled WGS sequence"/>
</dbReference>
<sequence length="119" mass="13967">MHLKWRPPAFTVRYTGVKFETRRLSLSPYPRNFTQWQIKEWKRDELTFLCDVFTLGGHRSFGARLRDLYPDSDLQCKRCAVNSRDGAQDYWQRTSQIVTDGLSCGGVAPDGMICLRRRY</sequence>
<evidence type="ECO:0000313" key="2">
    <source>
        <dbReference type="Proteomes" id="UP000299102"/>
    </source>
</evidence>
<dbReference type="EMBL" id="BGZK01000347">
    <property type="protein sequence ID" value="GBP38344.1"/>
    <property type="molecule type" value="Genomic_DNA"/>
</dbReference>
<proteinExistence type="predicted"/>
<evidence type="ECO:0000313" key="1">
    <source>
        <dbReference type="EMBL" id="GBP38344.1"/>
    </source>
</evidence>
<organism evidence="1 2">
    <name type="scientific">Eumeta variegata</name>
    <name type="common">Bagworm moth</name>
    <name type="synonym">Eumeta japonica</name>
    <dbReference type="NCBI Taxonomy" id="151549"/>
    <lineage>
        <taxon>Eukaryota</taxon>
        <taxon>Metazoa</taxon>
        <taxon>Ecdysozoa</taxon>
        <taxon>Arthropoda</taxon>
        <taxon>Hexapoda</taxon>
        <taxon>Insecta</taxon>
        <taxon>Pterygota</taxon>
        <taxon>Neoptera</taxon>
        <taxon>Endopterygota</taxon>
        <taxon>Lepidoptera</taxon>
        <taxon>Glossata</taxon>
        <taxon>Ditrysia</taxon>
        <taxon>Tineoidea</taxon>
        <taxon>Psychidae</taxon>
        <taxon>Oiketicinae</taxon>
        <taxon>Eumeta</taxon>
    </lineage>
</organism>
<protein>
    <submittedName>
        <fullName evidence="1">Uncharacterized protein</fullName>
    </submittedName>
</protein>